<proteinExistence type="predicted"/>
<dbReference type="Proteomes" id="UP000078356">
    <property type="component" value="Unassembled WGS sequence"/>
</dbReference>
<sequence length="111" mass="12510">MLAQGGDHLTVRQIRKRVIEHGSSSQVRWMIKKKAASQQIERTQTTKGLAAEPVEHRGERVKIFCDDGLHIVQGGQIGKRLPKVQFKPLQIKRLIPVSDKARHGKGCTIIR</sequence>
<evidence type="ECO:0000313" key="2">
    <source>
        <dbReference type="Proteomes" id="UP000078356"/>
    </source>
</evidence>
<protein>
    <submittedName>
        <fullName evidence="1">Uncharacterized protein</fullName>
    </submittedName>
</protein>
<organism evidence="1 2">
    <name type="scientific">Pseudomonas oryzihabitans</name>
    <dbReference type="NCBI Taxonomy" id="47885"/>
    <lineage>
        <taxon>Bacteria</taxon>
        <taxon>Pseudomonadati</taxon>
        <taxon>Pseudomonadota</taxon>
        <taxon>Gammaproteobacteria</taxon>
        <taxon>Pseudomonadales</taxon>
        <taxon>Pseudomonadaceae</taxon>
        <taxon>Pseudomonas</taxon>
    </lineage>
</organism>
<dbReference type="AlphaFoldDB" id="A0A178LAI8"/>
<dbReference type="EMBL" id="LWCR01000041">
    <property type="protein sequence ID" value="OAN26224.1"/>
    <property type="molecule type" value="Genomic_DNA"/>
</dbReference>
<evidence type="ECO:0000313" key="1">
    <source>
        <dbReference type="EMBL" id="OAN26224.1"/>
    </source>
</evidence>
<reference evidence="1 2" key="1">
    <citation type="submission" date="2016-04" db="EMBL/GenBank/DDBJ databases">
        <title>Draft Genome Sequences of Staphylococcus capitis Strain H36, S. capitis Strain H65, S. cohnii Strain H62, S. hominis Strain H69, Mycobacterium iranicum Strain H39, Plantibacter sp. Strain H53, Pseudomonas oryzihabitans Strain H72, and Microbacterium sp. Strain H83, isolated from residential settings.</title>
        <authorList>
            <person name="Lymperopoulou D."/>
            <person name="Adams R.I."/>
            <person name="Lindow S."/>
            <person name="Coil D.A."/>
            <person name="Jospin G."/>
            <person name="Eisen J.A."/>
        </authorList>
    </citation>
    <scope>NUCLEOTIDE SEQUENCE [LARGE SCALE GENOMIC DNA]</scope>
    <source>
        <strain evidence="1 2">H72</strain>
    </source>
</reference>
<name>A0A178LAI8_9PSED</name>
<gene>
    <name evidence="1" type="ORF">A4V15_23270</name>
</gene>
<accession>A0A178LAI8</accession>
<comment type="caution">
    <text evidence="1">The sequence shown here is derived from an EMBL/GenBank/DDBJ whole genome shotgun (WGS) entry which is preliminary data.</text>
</comment>